<dbReference type="EMBL" id="SNWH01000006">
    <property type="protein sequence ID" value="TDO09928.1"/>
    <property type="molecule type" value="Genomic_DNA"/>
</dbReference>
<dbReference type="OrthoDB" id="291972at2"/>
<dbReference type="AlphaFoldDB" id="A0A4R6HNQ5"/>
<accession>A0A4R6HNQ5</accession>
<dbReference type="RefSeq" id="WP_133482981.1">
    <property type="nucleotide sequence ID" value="NZ_SNWH01000006.1"/>
</dbReference>
<evidence type="ECO:0000313" key="2">
    <source>
        <dbReference type="Proteomes" id="UP000295150"/>
    </source>
</evidence>
<name>A0A4R6HNQ5_9GAMM</name>
<reference evidence="1 2" key="1">
    <citation type="submission" date="2019-03" db="EMBL/GenBank/DDBJ databases">
        <title>Freshwater and sediment microbial communities from various areas in North America, analyzing microbe dynamics in response to fracking.</title>
        <authorList>
            <person name="Lamendella R."/>
        </authorList>
    </citation>
    <scope>NUCLEOTIDE SEQUENCE [LARGE SCALE GENOMIC DNA]</scope>
    <source>
        <strain evidence="1 2">1_TX</strain>
    </source>
</reference>
<proteinExistence type="predicted"/>
<keyword evidence="2" id="KW-1185">Reference proteome</keyword>
<comment type="caution">
    <text evidence="1">The sequence shown here is derived from an EMBL/GenBank/DDBJ whole genome shotgun (WGS) entry which is preliminary data.</text>
</comment>
<protein>
    <submittedName>
        <fullName evidence="1">Uncharacterized protein</fullName>
    </submittedName>
</protein>
<organism evidence="1 2">
    <name type="scientific">Halomonas ventosae</name>
    <dbReference type="NCBI Taxonomy" id="229007"/>
    <lineage>
        <taxon>Bacteria</taxon>
        <taxon>Pseudomonadati</taxon>
        <taxon>Pseudomonadota</taxon>
        <taxon>Gammaproteobacteria</taxon>
        <taxon>Oceanospirillales</taxon>
        <taxon>Halomonadaceae</taxon>
        <taxon>Halomonas</taxon>
    </lineage>
</organism>
<gene>
    <name evidence="1" type="ORF">DFO68_106185</name>
</gene>
<evidence type="ECO:0000313" key="1">
    <source>
        <dbReference type="EMBL" id="TDO09928.1"/>
    </source>
</evidence>
<sequence>MLLKKQRGAKPKTEFQSDGKLYSEIGRLKMELDWLKKVRDQPAMTRHSWPDPSDKVPLVRQCLLAGVYRATIKMRVTRQSR</sequence>
<dbReference type="Proteomes" id="UP000295150">
    <property type="component" value="Unassembled WGS sequence"/>
</dbReference>